<dbReference type="EMBL" id="CP165728">
    <property type="protein sequence ID" value="XDV69223.1"/>
    <property type="molecule type" value="Genomic_DNA"/>
</dbReference>
<feature type="transmembrane region" description="Helical" evidence="1">
    <location>
        <begin position="53"/>
        <end position="73"/>
    </location>
</feature>
<evidence type="ECO:0000256" key="1">
    <source>
        <dbReference type="SAM" id="Phobius"/>
    </source>
</evidence>
<keyword evidence="2" id="KW-0614">Plasmid</keyword>
<dbReference type="RefSeq" id="WP_133900183.1">
    <property type="nucleotide sequence ID" value="NZ_CP165728.1"/>
</dbReference>
<accession>A0AB39YGV6</accession>
<keyword evidence="1" id="KW-0812">Transmembrane</keyword>
<keyword evidence="1" id="KW-0472">Membrane</keyword>
<keyword evidence="1" id="KW-1133">Transmembrane helix</keyword>
<evidence type="ECO:0000313" key="2">
    <source>
        <dbReference type="EMBL" id="XDV69223.1"/>
    </source>
</evidence>
<proteinExistence type="predicted"/>
<name>A0AB39YGV6_9ACTN</name>
<geneLocation type="plasmid" evidence="2">
    <name>unnamed1</name>
</geneLocation>
<gene>
    <name evidence="2" type="ORF">AB5J51_40505</name>
</gene>
<reference evidence="2" key="1">
    <citation type="submission" date="2024-08" db="EMBL/GenBank/DDBJ databases">
        <authorList>
            <person name="Yu S.T."/>
        </authorList>
    </citation>
    <scope>NUCLEOTIDE SEQUENCE</scope>
    <source>
        <strain evidence="2">R33</strain>
        <plasmid evidence="2">unnamed1</plasmid>
    </source>
</reference>
<sequence>MTSDTGDGTGGRRWLRAATGVMAGLLAAGGVCATFWWLGLNLGVGAAWLSGKVAVKVGFFVAAGGFAAVTVWWQGRRASRSTPPEERG</sequence>
<feature type="transmembrane region" description="Helical" evidence="1">
    <location>
        <begin position="20"/>
        <end position="38"/>
    </location>
</feature>
<dbReference type="AlphaFoldDB" id="A0AB39YGV6"/>
<protein>
    <submittedName>
        <fullName evidence="2">Uncharacterized protein</fullName>
    </submittedName>
</protein>
<organism evidence="2">
    <name type="scientific">Streptomyces sp. R33</name>
    <dbReference type="NCBI Taxonomy" id="3238629"/>
    <lineage>
        <taxon>Bacteria</taxon>
        <taxon>Bacillati</taxon>
        <taxon>Actinomycetota</taxon>
        <taxon>Actinomycetes</taxon>
        <taxon>Kitasatosporales</taxon>
        <taxon>Streptomycetaceae</taxon>
        <taxon>Streptomyces</taxon>
    </lineage>
</organism>